<dbReference type="SUPFAM" id="SSF90123">
    <property type="entry name" value="ABC transporter transmembrane region"/>
    <property type="match status" value="1"/>
</dbReference>
<feature type="domain" description="ABC transmembrane type-1" evidence="9">
    <location>
        <begin position="27"/>
        <end position="306"/>
    </location>
</feature>
<evidence type="ECO:0000256" key="5">
    <source>
        <dbReference type="ARBA" id="ARBA00022989"/>
    </source>
</evidence>
<dbReference type="PANTHER" id="PTHR43394">
    <property type="entry name" value="ATP-DEPENDENT PERMEASE MDL1, MITOCHONDRIAL"/>
    <property type="match status" value="1"/>
</dbReference>
<name>A0ABW5RAP9_9BACL</name>
<dbReference type="InterPro" id="IPR036640">
    <property type="entry name" value="ABC1_TM_sf"/>
</dbReference>
<keyword evidence="2 7" id="KW-0812">Transmembrane</keyword>
<feature type="transmembrane region" description="Helical" evidence="7">
    <location>
        <begin position="63"/>
        <end position="89"/>
    </location>
</feature>
<evidence type="ECO:0000256" key="4">
    <source>
        <dbReference type="ARBA" id="ARBA00022840"/>
    </source>
</evidence>
<dbReference type="PROSITE" id="PS50893">
    <property type="entry name" value="ABC_TRANSPORTER_2"/>
    <property type="match status" value="1"/>
</dbReference>
<feature type="transmembrane region" description="Helical" evidence="7">
    <location>
        <begin position="245"/>
        <end position="268"/>
    </location>
</feature>
<organism evidence="10 11">
    <name type="scientific">Marinicrinis sediminis</name>
    <dbReference type="NCBI Taxonomy" id="1652465"/>
    <lineage>
        <taxon>Bacteria</taxon>
        <taxon>Bacillati</taxon>
        <taxon>Bacillota</taxon>
        <taxon>Bacilli</taxon>
        <taxon>Bacillales</taxon>
        <taxon>Paenibacillaceae</taxon>
    </lineage>
</organism>
<evidence type="ECO:0000259" key="8">
    <source>
        <dbReference type="PROSITE" id="PS50893"/>
    </source>
</evidence>
<dbReference type="GO" id="GO:0005524">
    <property type="term" value="F:ATP binding"/>
    <property type="evidence" value="ECO:0007669"/>
    <property type="project" value="UniProtKB-KW"/>
</dbReference>
<evidence type="ECO:0000256" key="2">
    <source>
        <dbReference type="ARBA" id="ARBA00022692"/>
    </source>
</evidence>
<feature type="domain" description="ABC transporter" evidence="8">
    <location>
        <begin position="339"/>
        <end position="588"/>
    </location>
</feature>
<dbReference type="Proteomes" id="UP001597497">
    <property type="component" value="Unassembled WGS sequence"/>
</dbReference>
<dbReference type="Gene3D" id="3.40.50.300">
    <property type="entry name" value="P-loop containing nucleotide triphosphate hydrolases"/>
    <property type="match status" value="1"/>
</dbReference>
<evidence type="ECO:0000313" key="11">
    <source>
        <dbReference type="Proteomes" id="UP001597497"/>
    </source>
</evidence>
<dbReference type="Gene3D" id="1.20.1560.10">
    <property type="entry name" value="ABC transporter type 1, transmembrane domain"/>
    <property type="match status" value="1"/>
</dbReference>
<feature type="transmembrane region" description="Helical" evidence="7">
    <location>
        <begin position="280"/>
        <end position="304"/>
    </location>
</feature>
<evidence type="ECO:0000256" key="1">
    <source>
        <dbReference type="ARBA" id="ARBA00004651"/>
    </source>
</evidence>
<feature type="transmembrane region" description="Helical" evidence="7">
    <location>
        <begin position="139"/>
        <end position="159"/>
    </location>
</feature>
<gene>
    <name evidence="10" type="ORF">ACFSUC_10800</name>
</gene>
<keyword evidence="5 7" id="KW-1133">Transmembrane helix</keyword>
<accession>A0ABW5RAP9</accession>
<dbReference type="InterPro" id="IPR003439">
    <property type="entry name" value="ABC_transporter-like_ATP-bd"/>
</dbReference>
<proteinExistence type="predicted"/>
<evidence type="ECO:0000259" key="9">
    <source>
        <dbReference type="PROSITE" id="PS50929"/>
    </source>
</evidence>
<dbReference type="PROSITE" id="PS00211">
    <property type="entry name" value="ABC_TRANSPORTER_1"/>
    <property type="match status" value="1"/>
</dbReference>
<evidence type="ECO:0000256" key="3">
    <source>
        <dbReference type="ARBA" id="ARBA00022741"/>
    </source>
</evidence>
<dbReference type="Pfam" id="PF00664">
    <property type="entry name" value="ABC_membrane"/>
    <property type="match status" value="1"/>
</dbReference>
<dbReference type="InterPro" id="IPR017871">
    <property type="entry name" value="ABC_transporter-like_CS"/>
</dbReference>
<feature type="transmembrane region" description="Helical" evidence="7">
    <location>
        <begin position="165"/>
        <end position="182"/>
    </location>
</feature>
<comment type="subcellular location">
    <subcellularLocation>
        <location evidence="1">Cell membrane</location>
        <topology evidence="1">Multi-pass membrane protein</topology>
    </subcellularLocation>
</comment>
<dbReference type="SUPFAM" id="SSF52540">
    <property type="entry name" value="P-loop containing nucleoside triphosphate hydrolases"/>
    <property type="match status" value="1"/>
</dbReference>
<keyword evidence="3" id="KW-0547">Nucleotide-binding</keyword>
<feature type="transmembrane region" description="Helical" evidence="7">
    <location>
        <begin position="21"/>
        <end position="43"/>
    </location>
</feature>
<dbReference type="InterPro" id="IPR011527">
    <property type="entry name" value="ABC1_TM_dom"/>
</dbReference>
<dbReference type="CDD" id="cd18551">
    <property type="entry name" value="ABC_6TM_LmrA_like"/>
    <property type="match status" value="1"/>
</dbReference>
<dbReference type="RefSeq" id="WP_379929595.1">
    <property type="nucleotide sequence ID" value="NZ_JBHUMM010000023.1"/>
</dbReference>
<dbReference type="PANTHER" id="PTHR43394:SF1">
    <property type="entry name" value="ATP-BINDING CASSETTE SUB-FAMILY B MEMBER 10, MITOCHONDRIAL"/>
    <property type="match status" value="1"/>
</dbReference>
<keyword evidence="4 10" id="KW-0067">ATP-binding</keyword>
<dbReference type="InterPro" id="IPR003593">
    <property type="entry name" value="AAA+_ATPase"/>
</dbReference>
<protein>
    <submittedName>
        <fullName evidence="10">ABC transporter ATP-binding protein</fullName>
    </submittedName>
</protein>
<keyword evidence="6 7" id="KW-0472">Membrane</keyword>
<keyword evidence="11" id="KW-1185">Reference proteome</keyword>
<dbReference type="PROSITE" id="PS50929">
    <property type="entry name" value="ABC_TM1F"/>
    <property type="match status" value="1"/>
</dbReference>
<evidence type="ECO:0000313" key="10">
    <source>
        <dbReference type="EMBL" id="MFD2672093.1"/>
    </source>
</evidence>
<dbReference type="InterPro" id="IPR027417">
    <property type="entry name" value="P-loop_NTPase"/>
</dbReference>
<evidence type="ECO:0000256" key="7">
    <source>
        <dbReference type="SAM" id="Phobius"/>
    </source>
</evidence>
<comment type="caution">
    <text evidence="10">The sequence shown here is derived from an EMBL/GenBank/DDBJ whole genome shotgun (WGS) entry which is preliminary data.</text>
</comment>
<evidence type="ECO:0000256" key="6">
    <source>
        <dbReference type="ARBA" id="ARBA00023136"/>
    </source>
</evidence>
<reference evidence="11" key="1">
    <citation type="journal article" date="2019" name="Int. J. Syst. Evol. Microbiol.">
        <title>The Global Catalogue of Microorganisms (GCM) 10K type strain sequencing project: providing services to taxonomists for standard genome sequencing and annotation.</title>
        <authorList>
            <consortium name="The Broad Institute Genomics Platform"/>
            <consortium name="The Broad Institute Genome Sequencing Center for Infectious Disease"/>
            <person name="Wu L."/>
            <person name="Ma J."/>
        </authorList>
    </citation>
    <scope>NUCLEOTIDE SEQUENCE [LARGE SCALE GENOMIC DNA]</scope>
    <source>
        <strain evidence="11">KCTC 33676</strain>
    </source>
</reference>
<dbReference type="EMBL" id="JBHUMM010000023">
    <property type="protein sequence ID" value="MFD2672093.1"/>
    <property type="molecule type" value="Genomic_DNA"/>
</dbReference>
<dbReference type="InterPro" id="IPR039421">
    <property type="entry name" value="Type_1_exporter"/>
</dbReference>
<dbReference type="Pfam" id="PF00005">
    <property type="entry name" value="ABC_tran"/>
    <property type="match status" value="1"/>
</dbReference>
<dbReference type="SMART" id="SM00382">
    <property type="entry name" value="AAA"/>
    <property type="match status" value="1"/>
</dbReference>
<sequence length="608" mass="67848">MKTSRSSSWKQIVTLIRYTDFPKWIFIFAVLLSVVQTLAGLVVPWFTKDFVDQLTGQAVSREVIYFLIGAFMLQAVSVGFSHYALAYVGQRIVASLRIKMWTKVLALPISYFDQNRSGEPVSRITNDTNILMNLITQHLVSFFTNIISIVGAVLILFMLDWRMTLIIVTVTPLTLLIIQPLGRQMYRISKKTQKELASFTSDLNEVVSEIRLVKASSAEPKETEAGTARIESLFRFGRKEAIVQAILAPFMTVMLMAVLVIIIGYGGYRVASGALSAGDLVAFILYMFQIIIPFSQFATFFTHLQKVMGASERLMEMMELDEEPKEARSPLSHRADQPILFEQVSFSYDSGQDHPSVETGEKPKAEATLQSLQLTFPPNRVTAIVGPSGSGKTTLFALLERFYTPDEGVIRYGPHSIHDLPLAQWRGLIGYVSQESPLMAGTIAENIAYGLQEEMEREAIERAATMAYAHDFIQKLPQGYDTEVGERGMKLSGGQRQRIAIARAILRDPQVLLLDEATSSLDSTSEQEVQKALQTLMKDRTTLVIAHRLSTVVDADQIIVLEYGRMTGAGTHQELYDSHALYRELADKQFKASSDSALLAQSVNRTSP</sequence>